<sequence>MSYILQALKRSENEQKTPELPGISTEQSSDMMFIEEAQTTPVWLPVLVGAAIVSIAVLGGMWVMLKIAQPLPSVPEAEVAAVEAAAEVPNVEETVPAIADEATDMRILGKREVAKVKPSGSWPPQEMQPRPVVTAPAKPASAPTALPPEPAPAISLDLETPVAAVVEQPPGDNAEPLAQLEEEVLMARFQAAIAATQDMNDTGLDPMMAQPVPMLTEKSQALQDAVPSLSFSQHIYSSDASKRWVKVNGQTVHEGETVSEDLVLERIDPQSVVMSLHGYMFSLPALTDW</sequence>
<feature type="region of interest" description="Disordered" evidence="1">
    <location>
        <begin position="116"/>
        <end position="145"/>
    </location>
</feature>
<dbReference type="EMBL" id="SHLY01000002">
    <property type="protein sequence ID" value="TAA47227.1"/>
    <property type="molecule type" value="Genomic_DNA"/>
</dbReference>
<evidence type="ECO:0000313" key="4">
    <source>
        <dbReference type="EMBL" id="TAA47227.1"/>
    </source>
</evidence>
<dbReference type="RefSeq" id="WP_130566394.1">
    <property type="nucleotide sequence ID" value="NZ_SHLY01000002.1"/>
</dbReference>
<organism evidence="4 5">
    <name type="scientific">Corallincola spongiicola</name>
    <dbReference type="NCBI Taxonomy" id="2520508"/>
    <lineage>
        <taxon>Bacteria</taxon>
        <taxon>Pseudomonadati</taxon>
        <taxon>Pseudomonadota</taxon>
        <taxon>Gammaproteobacteria</taxon>
        <taxon>Alteromonadales</taxon>
        <taxon>Psychromonadaceae</taxon>
        <taxon>Corallincola</taxon>
    </lineage>
</organism>
<keyword evidence="5" id="KW-1185">Reference proteome</keyword>
<protein>
    <recommendedName>
        <fullName evidence="3">Type II secretion system protein GspB C-terminal domain-containing protein</fullName>
    </recommendedName>
</protein>
<feature type="domain" description="Type II secretion system protein GspB C-terminal" evidence="3">
    <location>
        <begin position="226"/>
        <end position="285"/>
    </location>
</feature>
<feature type="transmembrane region" description="Helical" evidence="2">
    <location>
        <begin position="42"/>
        <end position="65"/>
    </location>
</feature>
<evidence type="ECO:0000313" key="5">
    <source>
        <dbReference type="Proteomes" id="UP000292544"/>
    </source>
</evidence>
<gene>
    <name evidence="4" type="ORF">EXY25_08285</name>
</gene>
<feature type="compositionally biased region" description="Low complexity" evidence="1">
    <location>
        <begin position="135"/>
        <end position="144"/>
    </location>
</feature>
<dbReference type="InterPro" id="IPR032389">
    <property type="entry name" value="GspB_C"/>
</dbReference>
<comment type="caution">
    <text evidence="4">The sequence shown here is derived from an EMBL/GenBank/DDBJ whole genome shotgun (WGS) entry which is preliminary data.</text>
</comment>
<name>A0ABY1WR66_9GAMM</name>
<reference evidence="5" key="1">
    <citation type="submission" date="2019-02" db="EMBL/GenBank/DDBJ databases">
        <title>Draft genome sequence of Muricauda sp. 176CP4-71.</title>
        <authorList>
            <person name="Park J.-S."/>
        </authorList>
    </citation>
    <scope>NUCLEOTIDE SEQUENCE [LARGE SCALE GENOMIC DNA]</scope>
    <source>
        <strain evidence="5">176GS2-150</strain>
    </source>
</reference>
<keyword evidence="2" id="KW-0472">Membrane</keyword>
<dbReference type="Pfam" id="PF16537">
    <property type="entry name" value="T2SSB"/>
    <property type="match status" value="1"/>
</dbReference>
<evidence type="ECO:0000256" key="2">
    <source>
        <dbReference type="SAM" id="Phobius"/>
    </source>
</evidence>
<dbReference type="Proteomes" id="UP000292544">
    <property type="component" value="Unassembled WGS sequence"/>
</dbReference>
<keyword evidence="2" id="KW-1133">Transmembrane helix</keyword>
<keyword evidence="2" id="KW-0812">Transmembrane</keyword>
<proteinExistence type="predicted"/>
<evidence type="ECO:0000256" key="1">
    <source>
        <dbReference type="SAM" id="MobiDB-lite"/>
    </source>
</evidence>
<evidence type="ECO:0000259" key="3">
    <source>
        <dbReference type="Pfam" id="PF16537"/>
    </source>
</evidence>
<accession>A0ABY1WR66</accession>